<dbReference type="InterPro" id="IPR005090">
    <property type="entry name" value="RepC_N"/>
</dbReference>
<reference evidence="4" key="1">
    <citation type="submission" date="2017-10" db="EMBL/GenBank/DDBJ databases">
        <authorList>
            <person name="Kravchenko I.K."/>
            <person name="Grouzdev D.S."/>
        </authorList>
    </citation>
    <scope>NUCLEOTIDE SEQUENCE [LARGE SCALE GENOMIC DNA]</scope>
    <source>
        <strain evidence="4">B2</strain>
    </source>
</reference>
<evidence type="ECO:0000313" key="4">
    <source>
        <dbReference type="Proteomes" id="UP000225379"/>
    </source>
</evidence>
<gene>
    <name evidence="3" type="ORF">CRT60_01115</name>
</gene>
<feature type="domain" description="Plasmid replication protein C N-terminal" evidence="2">
    <location>
        <begin position="60"/>
        <end position="215"/>
    </location>
</feature>
<comment type="caution">
    <text evidence="3">The sequence shown here is derived from an EMBL/GenBank/DDBJ whole genome shotgun (WGS) entry which is preliminary data.</text>
</comment>
<organism evidence="3 4">
    <name type="scientific">Azospirillum palustre</name>
    <dbReference type="NCBI Taxonomy" id="2044885"/>
    <lineage>
        <taxon>Bacteria</taxon>
        <taxon>Pseudomonadati</taxon>
        <taxon>Pseudomonadota</taxon>
        <taxon>Alphaproteobacteria</taxon>
        <taxon>Rhodospirillales</taxon>
        <taxon>Azospirillaceae</taxon>
        <taxon>Azospirillum</taxon>
    </lineage>
</organism>
<sequence length="498" mass="53907">MDIQGVINSTNGTTNSTTRRRRTITKPQLAPKAKAITGTVDLTTVEAAWLATRQPLAPTKKGKDRVLAALESQAVLEHLDITADDALNLRTLIGMTHHRDYERGGLGPYNHANAGEMTRLTRKSSARDFRRWTIAMATRGILVRDYTTTNGNRAVSRATDGTLIEASGLCFAPLVEQLERLERVAADDRDRDSVVQDLRSRFLKLARSIKGSLNAAVAYPHSDWDVLTDEYHCALDQVGNPIIVRIDRFLEDAEDLERLREVIADLQDIQARIRVLFDILTGKTAVQVASTPVEAAKAETKTAASKKEKRKGSAFAVVEAVALSEDDHNGKTAITPALAVGASPALAKELEKTAGLQADEVTDAAQVIPAIKALLTVWNVKPASYAHLLIDAEGLFRLMVAVSRAARAQKVTSRSGYVASVLCRMSDGTFGWSGEFDALRAAQSAVEFHRHRLPTAASRSTAPSATPPAATRSSSEVSADVFACALAKIQAMTKGNRH</sequence>
<protein>
    <recommendedName>
        <fullName evidence="2">Plasmid replication protein C N-terminal domain-containing protein</fullName>
    </recommendedName>
</protein>
<name>A0A2B8BPB3_9PROT</name>
<feature type="region of interest" description="Disordered" evidence="1">
    <location>
        <begin position="1"/>
        <end position="29"/>
    </location>
</feature>
<dbReference type="RefSeq" id="WP_098734614.1">
    <property type="nucleotide sequence ID" value="NZ_PDKW01000036.1"/>
</dbReference>
<dbReference type="Proteomes" id="UP000225379">
    <property type="component" value="Unassembled WGS sequence"/>
</dbReference>
<dbReference type="EMBL" id="PDKW01000036">
    <property type="protein sequence ID" value="PGH59262.1"/>
    <property type="molecule type" value="Genomic_DNA"/>
</dbReference>
<dbReference type="Pfam" id="PF03428">
    <property type="entry name" value="RP-C"/>
    <property type="match status" value="1"/>
</dbReference>
<evidence type="ECO:0000256" key="1">
    <source>
        <dbReference type="SAM" id="MobiDB-lite"/>
    </source>
</evidence>
<evidence type="ECO:0000259" key="2">
    <source>
        <dbReference type="Pfam" id="PF03428"/>
    </source>
</evidence>
<feature type="compositionally biased region" description="Low complexity" evidence="1">
    <location>
        <begin position="7"/>
        <end position="17"/>
    </location>
</feature>
<accession>A0A2B8BPB3</accession>
<keyword evidence="4" id="KW-1185">Reference proteome</keyword>
<dbReference type="AlphaFoldDB" id="A0A2B8BPB3"/>
<evidence type="ECO:0000313" key="3">
    <source>
        <dbReference type="EMBL" id="PGH59262.1"/>
    </source>
</evidence>
<proteinExistence type="predicted"/>